<feature type="chain" id="PRO_5020786506" evidence="1">
    <location>
        <begin position="22"/>
        <end position="298"/>
    </location>
</feature>
<accession>A0A4R6A335</accession>
<sequence length="298" mass="31383">MKTWRMFCLALALCAAQPAAAQSAWTLVERDRDAALTGAQVCSGRDPVNPFCFAIGCDAERPRHVLLTTARPLPGEGVRTVRVRVGGEAVASLRMTPGPDGLSYRAGWDMRTGPALVEALGTGRRAVLAVGQGDARQALRMPLAGSAPILSAALDLCPRPGTQPVADPAAEVFAWIRAQCAAAGGQAARGADFVAAIDLDGRHGMDIALDYGAIDCAPLADELCRDGMCRRSLYEAMPDGRFRHVFTGFAGAVAAQTRRLLRIEAPAAECGGEAPCERLFLLEDGVLTPLRPGPPDQP</sequence>
<dbReference type="Proteomes" id="UP000295701">
    <property type="component" value="Unassembled WGS sequence"/>
</dbReference>
<protein>
    <submittedName>
        <fullName evidence="2">Uncharacterized protein</fullName>
    </submittedName>
</protein>
<dbReference type="RefSeq" id="WP_133397960.1">
    <property type="nucleotide sequence ID" value="NZ_SNAA01000022.1"/>
</dbReference>
<evidence type="ECO:0000313" key="2">
    <source>
        <dbReference type="EMBL" id="TDL75093.1"/>
    </source>
</evidence>
<dbReference type="AlphaFoldDB" id="A0A4R6A335"/>
<feature type="signal peptide" evidence="1">
    <location>
        <begin position="1"/>
        <end position="21"/>
    </location>
</feature>
<evidence type="ECO:0000313" key="3">
    <source>
        <dbReference type="Proteomes" id="UP000295701"/>
    </source>
</evidence>
<dbReference type="EMBL" id="SNAA01000022">
    <property type="protein sequence ID" value="TDL75093.1"/>
    <property type="molecule type" value="Genomic_DNA"/>
</dbReference>
<dbReference type="OrthoDB" id="7444491at2"/>
<comment type="caution">
    <text evidence="2">The sequence shown here is derived from an EMBL/GenBank/DDBJ whole genome shotgun (WGS) entry which is preliminary data.</text>
</comment>
<reference evidence="2 3" key="1">
    <citation type="submission" date="2019-03" db="EMBL/GenBank/DDBJ databases">
        <title>Primorskyibacter sp. SS33 isolated from sediments.</title>
        <authorList>
            <person name="Xunke S."/>
        </authorList>
    </citation>
    <scope>NUCLEOTIDE SEQUENCE [LARGE SCALE GENOMIC DNA]</scope>
    <source>
        <strain evidence="2 3">SS33</strain>
    </source>
</reference>
<proteinExistence type="predicted"/>
<keyword evidence="3" id="KW-1185">Reference proteome</keyword>
<gene>
    <name evidence="2" type="ORF">E2L08_15240</name>
</gene>
<name>A0A4R6A335_9RHOB</name>
<keyword evidence="1" id="KW-0732">Signal</keyword>
<organism evidence="2 3">
    <name type="scientific">Palleronia sediminis</name>
    <dbReference type="NCBI Taxonomy" id="2547833"/>
    <lineage>
        <taxon>Bacteria</taxon>
        <taxon>Pseudomonadati</taxon>
        <taxon>Pseudomonadota</taxon>
        <taxon>Alphaproteobacteria</taxon>
        <taxon>Rhodobacterales</taxon>
        <taxon>Roseobacteraceae</taxon>
        <taxon>Palleronia</taxon>
    </lineage>
</organism>
<evidence type="ECO:0000256" key="1">
    <source>
        <dbReference type="SAM" id="SignalP"/>
    </source>
</evidence>